<accession>A0A351RBK9</accession>
<dbReference type="PANTHER" id="PTHR48079">
    <property type="entry name" value="PROTEIN YEEZ"/>
    <property type="match status" value="1"/>
</dbReference>
<dbReference type="InterPro" id="IPR051783">
    <property type="entry name" value="NAD(P)-dependent_oxidoreduct"/>
</dbReference>
<evidence type="ECO:0000259" key="1">
    <source>
        <dbReference type="Pfam" id="PF01370"/>
    </source>
</evidence>
<dbReference type="InterPro" id="IPR001509">
    <property type="entry name" value="Epimerase_deHydtase"/>
</dbReference>
<dbReference type="InterPro" id="IPR036291">
    <property type="entry name" value="NAD(P)-bd_dom_sf"/>
</dbReference>
<reference evidence="2 3" key="1">
    <citation type="journal article" date="2018" name="Nat. Biotechnol.">
        <title>A standardized bacterial taxonomy based on genome phylogeny substantially revises the tree of life.</title>
        <authorList>
            <person name="Parks D.H."/>
            <person name="Chuvochina M."/>
            <person name="Waite D.W."/>
            <person name="Rinke C."/>
            <person name="Skarshewski A."/>
            <person name="Chaumeil P.A."/>
            <person name="Hugenholtz P."/>
        </authorList>
    </citation>
    <scope>NUCLEOTIDE SEQUENCE [LARGE SCALE GENOMIC DNA]</scope>
    <source>
        <strain evidence="2">UBA9958</strain>
    </source>
</reference>
<dbReference type="Pfam" id="PF01370">
    <property type="entry name" value="Epimerase"/>
    <property type="match status" value="1"/>
</dbReference>
<protein>
    <submittedName>
        <fullName evidence="2">NAD(P)-dependent oxidoreductase</fullName>
    </submittedName>
</protein>
<evidence type="ECO:0000313" key="3">
    <source>
        <dbReference type="Proteomes" id="UP000264313"/>
    </source>
</evidence>
<name>A0A351RBK9_9PROT</name>
<dbReference type="Gene3D" id="3.40.50.720">
    <property type="entry name" value="NAD(P)-binding Rossmann-like Domain"/>
    <property type="match status" value="1"/>
</dbReference>
<dbReference type="AlphaFoldDB" id="A0A351RBK9"/>
<dbReference type="EMBL" id="DNAA01000184">
    <property type="protein sequence ID" value="HBA09430.1"/>
    <property type="molecule type" value="Genomic_DNA"/>
</dbReference>
<organism evidence="2 3">
    <name type="scientific">Methylotenera mobilis</name>
    <dbReference type="NCBI Taxonomy" id="359408"/>
    <lineage>
        <taxon>Bacteria</taxon>
        <taxon>Pseudomonadati</taxon>
        <taxon>Pseudomonadota</taxon>
        <taxon>Betaproteobacteria</taxon>
        <taxon>Nitrosomonadales</taxon>
        <taxon>Methylophilaceae</taxon>
        <taxon>Methylotenera</taxon>
    </lineage>
</organism>
<gene>
    <name evidence="2" type="ORF">DCW48_07650</name>
</gene>
<comment type="caution">
    <text evidence="2">The sequence shown here is derived from an EMBL/GenBank/DDBJ whole genome shotgun (WGS) entry which is preliminary data.</text>
</comment>
<dbReference type="STRING" id="1132855.GCA_000384255_01066"/>
<dbReference type="GO" id="GO:0004029">
    <property type="term" value="F:aldehyde dehydrogenase (NAD+) activity"/>
    <property type="evidence" value="ECO:0007669"/>
    <property type="project" value="TreeGrafter"/>
</dbReference>
<sequence length="284" mass="31230">MDSMPKLKVLIVGYGDLGSDIAGKLTRLGVHVFGVARGPRATAEVDMIRADVTAPESLGRLREIQPDIIVYCVAASGQTDAEYKLAYVDGLSNVLMTQAGNHQLKHVFFVSSTRVYGQQTDDILDETITPIATDFGGERLLEAESLLQQLTCGTTILRLSGIYGPGRLRMIQLAKATERWPQHNNWSNRIHRGDAASFVVFLIQKLLAGKTISPCYIVTDARPVSQYEVLIWIASELALGHPEQLPVVGGKRLSNQLMMSSGFQLQYPDYQAGYHALLQELSVD</sequence>
<feature type="domain" description="NAD-dependent epimerase/dehydratase" evidence="1">
    <location>
        <begin position="9"/>
        <end position="206"/>
    </location>
</feature>
<dbReference type="GO" id="GO:0005737">
    <property type="term" value="C:cytoplasm"/>
    <property type="evidence" value="ECO:0007669"/>
    <property type="project" value="TreeGrafter"/>
</dbReference>
<dbReference type="Proteomes" id="UP000264313">
    <property type="component" value="Unassembled WGS sequence"/>
</dbReference>
<proteinExistence type="predicted"/>
<dbReference type="CDD" id="cd05266">
    <property type="entry name" value="SDR_a4"/>
    <property type="match status" value="1"/>
</dbReference>
<evidence type="ECO:0000313" key="2">
    <source>
        <dbReference type="EMBL" id="HBA09430.1"/>
    </source>
</evidence>
<dbReference type="PANTHER" id="PTHR48079:SF6">
    <property type="entry name" value="NAD(P)-BINDING DOMAIN-CONTAINING PROTEIN-RELATED"/>
    <property type="match status" value="1"/>
</dbReference>
<dbReference type="SUPFAM" id="SSF51735">
    <property type="entry name" value="NAD(P)-binding Rossmann-fold domains"/>
    <property type="match status" value="1"/>
</dbReference>